<protein>
    <recommendedName>
        <fullName evidence="2">Mmc1 C-terminal domain-containing protein</fullName>
    </recommendedName>
</protein>
<gene>
    <name evidence="3" type="ORF">TRUGW13939_08268</name>
</gene>
<dbReference type="Proteomes" id="UP000509510">
    <property type="component" value="Chromosome IV"/>
</dbReference>
<evidence type="ECO:0000259" key="2">
    <source>
        <dbReference type="Pfam" id="PF23868"/>
    </source>
</evidence>
<dbReference type="Pfam" id="PF23867">
    <property type="entry name" value="Mmc1_N"/>
    <property type="match status" value="1"/>
</dbReference>
<dbReference type="PANTHER" id="PTHR38644">
    <property type="entry name" value="EXPRESSED PROTEIN"/>
    <property type="match status" value="1"/>
</dbReference>
<dbReference type="PANTHER" id="PTHR38644:SF1">
    <property type="entry name" value="EXPRESSED PROTEIN"/>
    <property type="match status" value="1"/>
</dbReference>
<evidence type="ECO:0000313" key="4">
    <source>
        <dbReference type="Proteomes" id="UP000509510"/>
    </source>
</evidence>
<feature type="domain" description="Mmc1 C-terminal" evidence="2">
    <location>
        <begin position="397"/>
        <end position="598"/>
    </location>
</feature>
<dbReference type="KEGG" id="trg:TRUGW13939_08268"/>
<dbReference type="RefSeq" id="XP_035347296.1">
    <property type="nucleotide sequence ID" value="XM_035491403.1"/>
</dbReference>
<organism evidence="3 4">
    <name type="scientific">Talaromyces rugulosus</name>
    <name type="common">Penicillium rugulosum</name>
    <dbReference type="NCBI Taxonomy" id="121627"/>
    <lineage>
        <taxon>Eukaryota</taxon>
        <taxon>Fungi</taxon>
        <taxon>Dikarya</taxon>
        <taxon>Ascomycota</taxon>
        <taxon>Pezizomycotina</taxon>
        <taxon>Eurotiomycetes</taxon>
        <taxon>Eurotiomycetidae</taxon>
        <taxon>Eurotiales</taxon>
        <taxon>Trichocomaceae</taxon>
        <taxon>Talaromyces</taxon>
        <taxon>Talaromyces sect. Islandici</taxon>
    </lineage>
</organism>
<reference evidence="4" key="1">
    <citation type="submission" date="2020-06" db="EMBL/GenBank/DDBJ databases">
        <title>A chromosome-scale genome assembly of Talaromyces rugulosus W13939.</title>
        <authorList>
            <person name="Wang B."/>
            <person name="Guo L."/>
            <person name="Ye K."/>
            <person name="Wang L."/>
        </authorList>
    </citation>
    <scope>NUCLEOTIDE SEQUENCE [LARGE SCALE GENOMIC DNA]</scope>
    <source>
        <strain evidence="4">W13939</strain>
    </source>
</reference>
<dbReference type="GeneID" id="55995757"/>
<evidence type="ECO:0000313" key="3">
    <source>
        <dbReference type="EMBL" id="QKX61121.1"/>
    </source>
</evidence>
<sequence>MPARIRATVSKSVTRFGDSGASPLSRRFFFCPSCWASWRRTLSTTQTRTATNFRRKDIAATTTIPASTRSFLDRRRFISSITEVNRNIPARNRELYALLGELQQTAADQISLSRLQLAQRGLESEVPVIRVAVLGLNGASAARRLVRLLLADPLTGKQSWEDLIDSRGSEESRGLLIRYGQNSGIVDDGACPTLSIPSPVLKNGNIEILVGAIGTGNEPTGVSITEETLLVPTISIPTSNDDTPPSVIQYPVHRTVICGSGPDGLFAYSGLVGRANLGSAEQLVHGAIEQPAAGDASKQTSDKVTFVDTAVADTALAKFRESVQFVSEYERGWTAGGVQDVVNWLSAKKDGGLAPELEILVQSLLDSTEEGLVAKEAIRVREQEASDVSAETRQSLDQTVSVWAERAHTELQKSLEEGFASLRWRGLAWWKLFWRVDDVGAVTSEILQTRYLAQAEKEMIWTAGRVKQTGLLNGAPNGGDFAVNNSKTETAEENSETAVPQQQEDGPWPMQISASRSKLGSTTIPSLQALSQSLVLFSASTTGLTSAFSALLYSSATTGLYEACTVAAVGLIYSLRRQQSKWEKARSFWEDEVRESGRTALIDTEKVLRESIRDGPIQQKEELPETRARAVVGRARKALEDAKQR</sequence>
<dbReference type="AlphaFoldDB" id="A0A7H8R5Y8"/>
<dbReference type="InterPro" id="IPR056196">
    <property type="entry name" value="Mmc1_C"/>
</dbReference>
<dbReference type="EMBL" id="CP055901">
    <property type="protein sequence ID" value="QKX61121.1"/>
    <property type="molecule type" value="Genomic_DNA"/>
</dbReference>
<proteinExistence type="predicted"/>
<accession>A0A7H8R5Y8</accession>
<dbReference type="Pfam" id="PF23868">
    <property type="entry name" value="Mmc1_C"/>
    <property type="match status" value="1"/>
</dbReference>
<keyword evidence="4" id="KW-1185">Reference proteome</keyword>
<feature type="region of interest" description="Disordered" evidence="1">
    <location>
        <begin position="488"/>
        <end position="508"/>
    </location>
</feature>
<dbReference type="OrthoDB" id="5319015at2759"/>
<name>A0A7H8R5Y8_TALRU</name>
<evidence type="ECO:0000256" key="1">
    <source>
        <dbReference type="SAM" id="MobiDB-lite"/>
    </source>
</evidence>